<evidence type="ECO:0000256" key="1">
    <source>
        <dbReference type="SAM" id="MobiDB-lite"/>
    </source>
</evidence>
<comment type="caution">
    <text evidence="2">The sequence shown here is derived from an EMBL/GenBank/DDBJ whole genome shotgun (WGS) entry which is preliminary data.</text>
</comment>
<sequence length="248" mass="24446">MVFAGTRITAPAMAAAQGMKDIALHQATNKTVRPLTEQMAGPAPAAGKDPAGQAAASLPAAGLSELAGGMLPSLPDLVPFPILPRARPARFGGRLPASGGMPQALSSLPGMPAGAAPMRQPGAAAPQAPAPPAAAAAEAAAAAMEPAQADGPEAPGRKDRPAAAPSPEDIAADALNKKPAGPASPEDIVAEASGGKPSEPGAASPEDTAAAALGEKTVRPGPASPQDVPADALDERTRRPRRIRRTDG</sequence>
<protein>
    <submittedName>
        <fullName evidence="2">Uncharacterized protein</fullName>
    </submittedName>
</protein>
<evidence type="ECO:0000313" key="2">
    <source>
        <dbReference type="EMBL" id="OWJ63632.1"/>
    </source>
</evidence>
<evidence type="ECO:0000313" key="3">
    <source>
        <dbReference type="Proteomes" id="UP000196655"/>
    </source>
</evidence>
<proteinExistence type="predicted"/>
<feature type="compositionally biased region" description="Basic residues" evidence="1">
    <location>
        <begin position="238"/>
        <end position="248"/>
    </location>
</feature>
<reference evidence="3" key="1">
    <citation type="submission" date="2017-05" db="EMBL/GenBank/DDBJ databases">
        <authorList>
            <person name="Macchi M."/>
            <person name="Festa S."/>
            <person name="Coppotelli B.M."/>
            <person name="Morelli I.S."/>
        </authorList>
    </citation>
    <scope>NUCLEOTIDE SEQUENCE [LARGE SCALE GENOMIC DNA]</scope>
    <source>
        <strain evidence="3">I</strain>
    </source>
</reference>
<dbReference type="Proteomes" id="UP000196655">
    <property type="component" value="Unassembled WGS sequence"/>
</dbReference>
<feature type="region of interest" description="Disordered" evidence="1">
    <location>
        <begin position="93"/>
        <end position="248"/>
    </location>
</feature>
<dbReference type="AlphaFoldDB" id="A0A211ZEB1"/>
<accession>A0A211ZEB1</accession>
<organism evidence="2 3">
    <name type="scientific">Inquilinus limosus</name>
    <dbReference type="NCBI Taxonomy" id="171674"/>
    <lineage>
        <taxon>Bacteria</taxon>
        <taxon>Pseudomonadati</taxon>
        <taxon>Pseudomonadota</taxon>
        <taxon>Alphaproteobacteria</taxon>
        <taxon>Rhodospirillales</taxon>
        <taxon>Rhodospirillaceae</taxon>
        <taxon>Inquilinus</taxon>
    </lineage>
</organism>
<feature type="compositionally biased region" description="Low complexity" evidence="1">
    <location>
        <begin position="109"/>
        <end position="149"/>
    </location>
</feature>
<keyword evidence="3" id="KW-1185">Reference proteome</keyword>
<gene>
    <name evidence="2" type="ORF">BWR60_28775</name>
</gene>
<name>A0A211ZEB1_9PROT</name>
<dbReference type="EMBL" id="NHON01000084">
    <property type="protein sequence ID" value="OWJ63632.1"/>
    <property type="molecule type" value="Genomic_DNA"/>
</dbReference>